<evidence type="ECO:0000256" key="1">
    <source>
        <dbReference type="ARBA" id="ARBA00022723"/>
    </source>
</evidence>
<accession>A0A1G2K3Z3</accession>
<evidence type="ECO:0000256" key="2">
    <source>
        <dbReference type="ARBA" id="ARBA00023235"/>
    </source>
</evidence>
<dbReference type="SUPFAM" id="SSF51366">
    <property type="entry name" value="Ribulose-phoshate binding barrel"/>
    <property type="match status" value="1"/>
</dbReference>
<name>A0A1G2K3Z3_9BACT</name>
<keyword evidence="2" id="KW-0413">Isomerase</keyword>
<dbReference type="Proteomes" id="UP000177392">
    <property type="component" value="Unassembled WGS sequence"/>
</dbReference>
<dbReference type="InterPro" id="IPR000056">
    <property type="entry name" value="Ribul_P_3_epim-like"/>
</dbReference>
<dbReference type="PANTHER" id="PTHR11749">
    <property type="entry name" value="RIBULOSE-5-PHOSPHATE-3-EPIMERASE"/>
    <property type="match status" value="1"/>
</dbReference>
<evidence type="ECO:0000313" key="4">
    <source>
        <dbReference type="Proteomes" id="UP000177392"/>
    </source>
</evidence>
<dbReference type="InterPro" id="IPR013785">
    <property type="entry name" value="Aldolase_TIM"/>
</dbReference>
<dbReference type="GO" id="GO:0005975">
    <property type="term" value="P:carbohydrate metabolic process"/>
    <property type="evidence" value="ECO:0007669"/>
    <property type="project" value="InterPro"/>
</dbReference>
<keyword evidence="1" id="KW-0479">Metal-binding</keyword>
<proteinExistence type="predicted"/>
<sequence>MTEIIPSINVKTFEEVEERIARVEPYVKWCHLDVTDGIFSSHETWRNPKDLLDLETNLNIEVHLMVSNPDEVIDDWLIPPIKRIIVHTEVIRNFELMREKCRDRGIEIGIAINPETPVEAFDPYVGKADVFLFLTVPPGPSGNPMHPNTVGKIASFRKYCPECIIEVDGGVNPHTYEKAVFAGADILVAGAFIFDSKDIPSAIDELKR</sequence>
<comment type="caution">
    <text evidence="3">The sequence shown here is derived from an EMBL/GenBank/DDBJ whole genome shotgun (WGS) entry which is preliminary data.</text>
</comment>
<dbReference type="Gene3D" id="3.20.20.70">
    <property type="entry name" value="Aldolase class I"/>
    <property type="match status" value="1"/>
</dbReference>
<protein>
    <recommendedName>
        <fullName evidence="5">Ribulose-phosphate 3-epimerase</fullName>
    </recommendedName>
</protein>
<dbReference type="Pfam" id="PF00834">
    <property type="entry name" value="Ribul_P_3_epim"/>
    <property type="match status" value="1"/>
</dbReference>
<evidence type="ECO:0008006" key="5">
    <source>
        <dbReference type="Google" id="ProtNLM"/>
    </source>
</evidence>
<evidence type="ECO:0000313" key="3">
    <source>
        <dbReference type="EMBL" id="OGZ94127.1"/>
    </source>
</evidence>
<dbReference type="GO" id="GO:0016857">
    <property type="term" value="F:racemase and epimerase activity, acting on carbohydrates and derivatives"/>
    <property type="evidence" value="ECO:0007669"/>
    <property type="project" value="InterPro"/>
</dbReference>
<organism evidence="3 4">
    <name type="scientific">Candidatus Sungbacteria bacterium GWC2_49_10</name>
    <dbReference type="NCBI Taxonomy" id="1802263"/>
    <lineage>
        <taxon>Bacteria</taxon>
        <taxon>Candidatus Sungiibacteriota</taxon>
    </lineage>
</organism>
<dbReference type="GO" id="GO:0046872">
    <property type="term" value="F:metal ion binding"/>
    <property type="evidence" value="ECO:0007669"/>
    <property type="project" value="UniProtKB-KW"/>
</dbReference>
<dbReference type="AlphaFoldDB" id="A0A1G2K3Z3"/>
<dbReference type="InterPro" id="IPR011060">
    <property type="entry name" value="RibuloseP-bd_barrel"/>
</dbReference>
<gene>
    <name evidence="3" type="ORF">A2131_02120</name>
</gene>
<reference evidence="3 4" key="1">
    <citation type="journal article" date="2016" name="Nat. Commun.">
        <title>Thousands of microbial genomes shed light on interconnected biogeochemical processes in an aquifer system.</title>
        <authorList>
            <person name="Anantharaman K."/>
            <person name="Brown C.T."/>
            <person name="Hug L.A."/>
            <person name="Sharon I."/>
            <person name="Castelle C.J."/>
            <person name="Probst A.J."/>
            <person name="Thomas B.C."/>
            <person name="Singh A."/>
            <person name="Wilkins M.J."/>
            <person name="Karaoz U."/>
            <person name="Brodie E.L."/>
            <person name="Williams K.H."/>
            <person name="Hubbard S.S."/>
            <person name="Banfield J.F."/>
        </authorList>
    </citation>
    <scope>NUCLEOTIDE SEQUENCE [LARGE SCALE GENOMIC DNA]</scope>
</reference>
<dbReference type="EMBL" id="MHQB01000019">
    <property type="protein sequence ID" value="OGZ94127.1"/>
    <property type="molecule type" value="Genomic_DNA"/>
</dbReference>